<geneLocation type="plasmid" evidence="1 2">
    <name>pSC2</name>
</geneLocation>
<dbReference type="Proteomes" id="UP000006868">
    <property type="component" value="Plasmid pSC2"/>
</dbReference>
<dbReference type="KEGG" id="ppm:PPSC2_26285"/>
<dbReference type="OrthoDB" id="2624096at2"/>
<gene>
    <name evidence="1" type="ORF">PPSC2_26285</name>
</gene>
<dbReference type="AlphaFoldDB" id="E3EK67"/>
<evidence type="ECO:0000313" key="1">
    <source>
        <dbReference type="EMBL" id="ADO59776.1"/>
    </source>
</evidence>
<sequence length="137" mass="16104">MKNHKPSIKKLAKKLSKIAKEKGFMVQRYDAYSTNSVYLKLDYGVANSIRIGDHDGKKHLSYKFNLLTNIDKSYVEHGEYQRSYYCVEDFEKLIDDILNNKNNVLKKYGAHKYQRLMMKNQLENANKDGFWSKAKIV</sequence>
<dbReference type="eggNOG" id="ENOG5034AHD">
    <property type="taxonomic scope" value="Bacteria"/>
</dbReference>
<keyword evidence="1" id="KW-0614">Plasmid</keyword>
<protein>
    <submittedName>
        <fullName evidence="1">Uncharacterized protein</fullName>
    </submittedName>
</protein>
<dbReference type="PATRIC" id="fig|886882.15.peg.5536"/>
<dbReference type="RefSeq" id="WP_013386190.1">
    <property type="nucleotide sequence ID" value="NC_014628.2"/>
</dbReference>
<proteinExistence type="predicted"/>
<evidence type="ECO:0000313" key="2">
    <source>
        <dbReference type="Proteomes" id="UP000006868"/>
    </source>
</evidence>
<organism evidence="1 2">
    <name type="scientific">Paenibacillus polymyxa (strain SC2)</name>
    <name type="common">Bacillus polymyxa</name>
    <dbReference type="NCBI Taxonomy" id="886882"/>
    <lineage>
        <taxon>Bacteria</taxon>
        <taxon>Bacillati</taxon>
        <taxon>Bacillota</taxon>
        <taxon>Bacilli</taxon>
        <taxon>Bacillales</taxon>
        <taxon>Paenibacillaceae</taxon>
        <taxon>Paenibacillus</taxon>
    </lineage>
</organism>
<reference evidence="1 2" key="1">
    <citation type="journal article" date="2011" name="J. Bacteriol.">
        <title>Complete genome sequence of Paenibacillus polymyxa SC2, a strain of plant growth-promoting Rhizobacterium with broad-spectrum antimicrobial activity.</title>
        <authorList>
            <person name="Ma M."/>
            <person name="Wang C."/>
            <person name="Ding Y."/>
            <person name="Li L."/>
            <person name="Shen D."/>
            <person name="Jiang X."/>
            <person name="Guan D."/>
            <person name="Cao F."/>
            <person name="Chen H."/>
            <person name="Feng R."/>
            <person name="Wang X."/>
            <person name="Ge Y."/>
            <person name="Yao L."/>
            <person name="Bing X."/>
            <person name="Yang X."/>
            <person name="Li J."/>
            <person name="Du B."/>
        </authorList>
    </citation>
    <scope>NUCLEOTIDE SEQUENCE [LARGE SCALE GENOMIC DNA]</scope>
    <source>
        <strain evidence="1 2">SC2</strain>
        <plasmid evidence="2">pSC2</plasmid>
    </source>
</reference>
<accession>E3EK67</accession>
<dbReference type="HOGENOM" id="CLU_1813886_0_0_9"/>
<name>E3EK67_PAEPS</name>
<dbReference type="EMBL" id="CP002214">
    <property type="protein sequence ID" value="ADO59776.1"/>
    <property type="molecule type" value="Genomic_DNA"/>
</dbReference>